<dbReference type="SUPFAM" id="SSF46955">
    <property type="entry name" value="Putative DNA-binding domain"/>
    <property type="match status" value="1"/>
</dbReference>
<dbReference type="InterPro" id="IPR047057">
    <property type="entry name" value="MerR_fam"/>
</dbReference>
<feature type="domain" description="HTH merR-type" evidence="2">
    <location>
        <begin position="11"/>
        <end position="79"/>
    </location>
</feature>
<evidence type="ECO:0000313" key="3">
    <source>
        <dbReference type="EMBL" id="MDR7087783.1"/>
    </source>
</evidence>
<organism evidence="3 4">
    <name type="scientific">Aeromicrobium panaciterrae</name>
    <dbReference type="NCBI Taxonomy" id="363861"/>
    <lineage>
        <taxon>Bacteria</taxon>
        <taxon>Bacillati</taxon>
        <taxon>Actinomycetota</taxon>
        <taxon>Actinomycetes</taxon>
        <taxon>Propionibacteriales</taxon>
        <taxon>Nocardioidaceae</taxon>
        <taxon>Aeromicrobium</taxon>
    </lineage>
</organism>
<dbReference type="Pfam" id="PF13411">
    <property type="entry name" value="MerR_1"/>
    <property type="match status" value="1"/>
</dbReference>
<evidence type="ECO:0000313" key="4">
    <source>
        <dbReference type="Proteomes" id="UP001257739"/>
    </source>
</evidence>
<evidence type="ECO:0000256" key="1">
    <source>
        <dbReference type="ARBA" id="ARBA00023125"/>
    </source>
</evidence>
<dbReference type="PANTHER" id="PTHR30204">
    <property type="entry name" value="REDOX-CYCLING DRUG-SENSING TRANSCRIPTIONAL ACTIVATOR SOXR"/>
    <property type="match status" value="1"/>
</dbReference>
<proteinExistence type="predicted"/>
<name>A0ABU1URG6_9ACTN</name>
<dbReference type="SMART" id="SM00422">
    <property type="entry name" value="HTH_MERR"/>
    <property type="match status" value="1"/>
</dbReference>
<dbReference type="PANTHER" id="PTHR30204:SF93">
    <property type="entry name" value="HTH MERR-TYPE DOMAIN-CONTAINING PROTEIN"/>
    <property type="match status" value="1"/>
</dbReference>
<dbReference type="PRINTS" id="PR00040">
    <property type="entry name" value="HTHMERR"/>
</dbReference>
<dbReference type="GO" id="GO:0003677">
    <property type="term" value="F:DNA binding"/>
    <property type="evidence" value="ECO:0007669"/>
    <property type="project" value="UniProtKB-KW"/>
</dbReference>
<dbReference type="Gene3D" id="1.10.1660.10">
    <property type="match status" value="1"/>
</dbReference>
<dbReference type="PROSITE" id="PS50937">
    <property type="entry name" value="HTH_MERR_2"/>
    <property type="match status" value="1"/>
</dbReference>
<comment type="caution">
    <text evidence="3">The sequence shown here is derived from an EMBL/GenBank/DDBJ whole genome shotgun (WGS) entry which is preliminary data.</text>
</comment>
<dbReference type="InterPro" id="IPR009061">
    <property type="entry name" value="DNA-bd_dom_put_sf"/>
</dbReference>
<dbReference type="InterPro" id="IPR000551">
    <property type="entry name" value="MerR-type_HTH_dom"/>
</dbReference>
<reference evidence="3 4" key="1">
    <citation type="submission" date="2023-07" db="EMBL/GenBank/DDBJ databases">
        <title>Sorghum-associated microbial communities from plants grown in Nebraska, USA.</title>
        <authorList>
            <person name="Schachtman D."/>
        </authorList>
    </citation>
    <scope>NUCLEOTIDE SEQUENCE [LARGE SCALE GENOMIC DNA]</scope>
    <source>
        <strain evidence="3 4">BE248</strain>
    </source>
</reference>
<keyword evidence="4" id="KW-1185">Reference proteome</keyword>
<dbReference type="EMBL" id="JAVDWH010000001">
    <property type="protein sequence ID" value="MDR7087783.1"/>
    <property type="molecule type" value="Genomic_DNA"/>
</dbReference>
<gene>
    <name evidence="3" type="ORF">J2X11_002622</name>
</gene>
<sequence>MTALSDAIDDMKTVDELAQSAGISVRTTRYYASLGLLPPPTRRGRVAYYGAEHAARLSLIRALQAHGFTMAAIEKAMSRIPNDATVEDIAVQRAVLTSWSPSGPEVLDRQQLDGRAGRELTPDEVALLVETGVLEQIGRTYSPLPGFEMGVELLDVEIPVDGITEAGAAIDRHMRALRDDLNDILNRQVLEPYRSVPRTEEQSARLELTIQRLRALTLQAVVSGFERATNAAITRS</sequence>
<dbReference type="RefSeq" id="WP_309971855.1">
    <property type="nucleotide sequence ID" value="NZ_JAVDWH010000001.1"/>
</dbReference>
<keyword evidence="1 3" id="KW-0238">DNA-binding</keyword>
<accession>A0ABU1URG6</accession>
<dbReference type="Proteomes" id="UP001257739">
    <property type="component" value="Unassembled WGS sequence"/>
</dbReference>
<protein>
    <submittedName>
        <fullName evidence="3">DNA-binding transcriptional MerR regulator</fullName>
    </submittedName>
</protein>
<evidence type="ECO:0000259" key="2">
    <source>
        <dbReference type="PROSITE" id="PS50937"/>
    </source>
</evidence>